<dbReference type="AlphaFoldDB" id="A0A221VWP1"/>
<dbReference type="Pfam" id="PF00149">
    <property type="entry name" value="Metallophos"/>
    <property type="match status" value="1"/>
</dbReference>
<dbReference type="PANTHER" id="PTHR43143">
    <property type="entry name" value="METALLOPHOSPHOESTERASE, CALCINEURIN SUPERFAMILY"/>
    <property type="match status" value="1"/>
</dbReference>
<dbReference type="OrthoDB" id="57532at2"/>
<proteinExistence type="predicted"/>
<keyword evidence="5" id="KW-1185">Reference proteome</keyword>
<sequence length="604" mass="65703">MDVYFVASPGSRTVRQTRWTATALAALVACGGLAASASAGERTPDHTSVGTFDVMSDIQGALQAFRDVREEAHELAPDSKALVINGDIVDRGYDFEYQEVTDIIAETPGPQTTFSSIGNHEAYAPAWCSPTSLCQPSWPNGFTEEELYDSFYAFAGRDEVYAEQVVDGIPLLTLGTERLMWWEDPNLDDHIYLSDEQLSWLRARLDHHTRDGRPVFVFTHYPLYDTVTASDGTSGEFHLQDDQLRQILGDYPQAVLFTSHTHASLRDDRWARRIVVPGGHPDGFTAVNTGGVVNRQVLQVSLGADGARIRARDVAAGEWVQDLVVPTVDPKHRAAGLRVDPVSEHIAPGSSVEVAAEFTNFSRRQLVHVQLEPVVPAGWEAERIAESGRRHLGRGETASATWRLSPVDGAEQTDTLDFAVNAEFGRGSHAGTITEQTSIEVVAAPTGTPYVSDLPFIASSNALGPVERDQSNGSLGEGDGFPLTVNGVRYDKGLGTLAPSETVVYLGENCTRFAASVGVDDRAPQSSQNRPDDGRGDGGDVVFQVWADDEKVWDSGIVYAGEGARDMDVHLNDAETLRLVVTDGGDENWWDYADWGLARLTCRG</sequence>
<evidence type="ECO:0000259" key="3">
    <source>
        <dbReference type="SMART" id="SM00776"/>
    </source>
</evidence>
<dbReference type="Gene3D" id="2.60.120.1060">
    <property type="entry name" value="NPCBM/NEW2 domain"/>
    <property type="match status" value="1"/>
</dbReference>
<dbReference type="InterPro" id="IPR004843">
    <property type="entry name" value="Calcineurin-like_PHP"/>
</dbReference>
<dbReference type="Pfam" id="PF10633">
    <property type="entry name" value="NPCBM_assoc"/>
    <property type="match status" value="1"/>
</dbReference>
<dbReference type="KEGG" id="ahg:AHOG_01485"/>
<accession>A0A221VWP1</accession>
<dbReference type="SMART" id="SM00776">
    <property type="entry name" value="NPCBM"/>
    <property type="match status" value="1"/>
</dbReference>
<gene>
    <name evidence="4" type="ORF">AHOG_01485</name>
</gene>
<dbReference type="SUPFAM" id="SSF49785">
    <property type="entry name" value="Galactose-binding domain-like"/>
    <property type="match status" value="1"/>
</dbReference>
<dbReference type="InterPro" id="IPR013222">
    <property type="entry name" value="Glyco_hyd_98_carb-bd"/>
</dbReference>
<dbReference type="SUPFAM" id="SSF56300">
    <property type="entry name" value="Metallo-dependent phosphatases"/>
    <property type="match status" value="1"/>
</dbReference>
<evidence type="ECO:0000313" key="4">
    <source>
        <dbReference type="EMBL" id="ASO17962.1"/>
    </source>
</evidence>
<dbReference type="PANTHER" id="PTHR43143:SF1">
    <property type="entry name" value="SERINE_THREONINE-PROTEIN PHOSPHATASE CPPED1"/>
    <property type="match status" value="1"/>
</dbReference>
<feature type="signal peptide" evidence="2">
    <location>
        <begin position="1"/>
        <end position="39"/>
    </location>
</feature>
<reference evidence="4 5" key="1">
    <citation type="submission" date="2017-07" db="EMBL/GenBank/DDBJ databases">
        <title>Complete genome sequence of Actinoalloteichus hoggarensis DSM 45943, type strain of Actinoalloteichus hoggarensis.</title>
        <authorList>
            <person name="Ruckert C."/>
            <person name="Nouioui I."/>
            <person name="Willmese J."/>
            <person name="van Wezel G."/>
            <person name="Klenk H.-P."/>
            <person name="Kalinowski J."/>
            <person name="Zotchev S.B."/>
        </authorList>
    </citation>
    <scope>NUCLEOTIDE SEQUENCE [LARGE SCALE GENOMIC DNA]</scope>
    <source>
        <strain evidence="4 5">DSM 45943</strain>
    </source>
</reference>
<dbReference type="Proteomes" id="UP000204221">
    <property type="component" value="Chromosome"/>
</dbReference>
<evidence type="ECO:0000256" key="2">
    <source>
        <dbReference type="SAM" id="SignalP"/>
    </source>
</evidence>
<feature type="region of interest" description="Disordered" evidence="1">
    <location>
        <begin position="517"/>
        <end position="539"/>
    </location>
</feature>
<dbReference type="Pfam" id="PF08305">
    <property type="entry name" value="NPCBM"/>
    <property type="match status" value="1"/>
</dbReference>
<evidence type="ECO:0000313" key="5">
    <source>
        <dbReference type="Proteomes" id="UP000204221"/>
    </source>
</evidence>
<dbReference type="InterPro" id="IPR029052">
    <property type="entry name" value="Metallo-depent_PP-like"/>
</dbReference>
<feature type="chain" id="PRO_5039587958" evidence="2">
    <location>
        <begin position="40"/>
        <end position="604"/>
    </location>
</feature>
<dbReference type="InterPro" id="IPR008979">
    <property type="entry name" value="Galactose-bd-like_sf"/>
</dbReference>
<organism evidence="4 5">
    <name type="scientific">Actinoalloteichus hoggarensis</name>
    <dbReference type="NCBI Taxonomy" id="1470176"/>
    <lineage>
        <taxon>Bacteria</taxon>
        <taxon>Bacillati</taxon>
        <taxon>Actinomycetota</taxon>
        <taxon>Actinomycetes</taxon>
        <taxon>Pseudonocardiales</taxon>
        <taxon>Pseudonocardiaceae</taxon>
        <taxon>Actinoalloteichus</taxon>
    </lineage>
</organism>
<dbReference type="InterPro" id="IPR051918">
    <property type="entry name" value="STPP_CPPED1"/>
</dbReference>
<dbReference type="InterPro" id="IPR038637">
    <property type="entry name" value="NPCBM_sf"/>
</dbReference>
<keyword evidence="2" id="KW-0732">Signal</keyword>
<evidence type="ECO:0000256" key="1">
    <source>
        <dbReference type="SAM" id="MobiDB-lite"/>
    </source>
</evidence>
<dbReference type="EMBL" id="CP022521">
    <property type="protein sequence ID" value="ASO17962.1"/>
    <property type="molecule type" value="Genomic_DNA"/>
</dbReference>
<dbReference type="GO" id="GO:0016787">
    <property type="term" value="F:hydrolase activity"/>
    <property type="evidence" value="ECO:0007669"/>
    <property type="project" value="InterPro"/>
</dbReference>
<name>A0A221VWP1_9PSEU</name>
<dbReference type="InterPro" id="IPR018905">
    <property type="entry name" value="A-galactase_NEW3"/>
</dbReference>
<protein>
    <submittedName>
        <fullName evidence="4">NPCBM/NEW2 domain protein</fullName>
    </submittedName>
</protein>
<feature type="domain" description="Glycosyl hydrolase family 98 putative carbohydrate-binding module" evidence="3">
    <location>
        <begin position="445"/>
        <end position="602"/>
    </location>
</feature>
<dbReference type="Gene3D" id="3.60.21.10">
    <property type="match status" value="1"/>
</dbReference>